<accession>A0A1X7MSM7</accession>
<dbReference type="RefSeq" id="WP_085558898.1">
    <property type="nucleotide sequence ID" value="NZ_FOAH01000030.1"/>
</dbReference>
<dbReference type="PANTHER" id="PTHR35368:SF1">
    <property type="entry name" value="HYDROPEROXIDE REDUCTASE"/>
    <property type="match status" value="1"/>
</dbReference>
<dbReference type="InterPro" id="IPR015946">
    <property type="entry name" value="KH_dom-like_a/b"/>
</dbReference>
<organism evidence="1 2">
    <name type="scientific">Carnobacterium iners</name>
    <dbReference type="NCBI Taxonomy" id="1073423"/>
    <lineage>
        <taxon>Bacteria</taxon>
        <taxon>Bacillati</taxon>
        <taxon>Bacillota</taxon>
        <taxon>Bacilli</taxon>
        <taxon>Lactobacillales</taxon>
        <taxon>Carnobacteriaceae</taxon>
        <taxon>Carnobacterium</taxon>
    </lineage>
</organism>
<dbReference type="Pfam" id="PF02566">
    <property type="entry name" value="OsmC"/>
    <property type="match status" value="1"/>
</dbReference>
<dbReference type="InterPro" id="IPR003718">
    <property type="entry name" value="OsmC/Ohr_fam"/>
</dbReference>
<dbReference type="SUPFAM" id="SSF82784">
    <property type="entry name" value="OsmC-like"/>
    <property type="match status" value="1"/>
</dbReference>
<gene>
    <name evidence="1" type="ORF">SAMN04488700_0618</name>
</gene>
<dbReference type="OrthoDB" id="1433018at2"/>
<keyword evidence="2" id="KW-1185">Reference proteome</keyword>
<protein>
    <submittedName>
        <fullName evidence="1">Uncharacterized OsmC-related protein</fullName>
    </submittedName>
</protein>
<dbReference type="AlphaFoldDB" id="A0A1X7MSM7"/>
<evidence type="ECO:0000313" key="2">
    <source>
        <dbReference type="Proteomes" id="UP000193435"/>
    </source>
</evidence>
<dbReference type="InterPro" id="IPR036102">
    <property type="entry name" value="OsmC/Ohrsf"/>
</dbReference>
<proteinExistence type="predicted"/>
<evidence type="ECO:0000313" key="1">
    <source>
        <dbReference type="EMBL" id="SMH27341.1"/>
    </source>
</evidence>
<name>A0A1X7MSM7_9LACT</name>
<dbReference type="EMBL" id="FXBJ01000002">
    <property type="protein sequence ID" value="SMH27341.1"/>
    <property type="molecule type" value="Genomic_DNA"/>
</dbReference>
<dbReference type="Gene3D" id="3.30.300.20">
    <property type="match status" value="1"/>
</dbReference>
<dbReference type="Proteomes" id="UP000193435">
    <property type="component" value="Unassembled WGS sequence"/>
</dbReference>
<reference evidence="1 2" key="1">
    <citation type="submission" date="2017-04" db="EMBL/GenBank/DDBJ databases">
        <authorList>
            <person name="Afonso C.L."/>
            <person name="Miller P.J."/>
            <person name="Scott M.A."/>
            <person name="Spackman E."/>
            <person name="Goraichik I."/>
            <person name="Dimitrov K.M."/>
            <person name="Suarez D.L."/>
            <person name="Swayne D.E."/>
        </authorList>
    </citation>
    <scope>NUCLEOTIDE SEQUENCE [LARGE SCALE GENOMIC DNA]</scope>
    <source>
        <strain evidence="1 2">LMG26642</strain>
    </source>
</reference>
<sequence>MAIETFHAVAKSIGGLKVSCTSRNFEFILDEPKNLGGSNEAMNPVEALLSSLGGCKVIVARSFAKMHGINLKDIRVELEGELDPDGFMGKNKDAKIGFSSIVSKMYIDADNTDEEIANFVAFIDRTCPVADTIHNAPTTKTEIHKL</sequence>
<dbReference type="InterPro" id="IPR052924">
    <property type="entry name" value="OsmC/Ohr_hydroprdx_reductase"/>
</dbReference>
<dbReference type="PANTHER" id="PTHR35368">
    <property type="entry name" value="HYDROPEROXIDE REDUCTASE"/>
    <property type="match status" value="1"/>
</dbReference>
<dbReference type="STRING" id="1073423.SAMN04488700_0618"/>